<protein>
    <recommendedName>
        <fullName evidence="3">Magnesium-dependent phosphatase 1</fullName>
    </recommendedName>
</protein>
<dbReference type="Proteomes" id="UP001605036">
    <property type="component" value="Unassembled WGS sequence"/>
</dbReference>
<comment type="caution">
    <text evidence="1">The sequence shown here is derived from an EMBL/GenBank/DDBJ whole genome shotgun (WGS) entry which is preliminary data.</text>
</comment>
<accession>A0ABD1Z0N1</accession>
<sequence>MNVEYEAMRLLNSASQLPSLVVFDLDYTLWPYFCETRSKRESPVLYPQAKGIIEALKSKGVPMAIASRSPTADIAQTFLSKLNLTSAFPVMEIYSSWSHKTDHFQRIHHKTGIPYKEMLFFDDEDRNIQAITQMGVTCVHVNNGVNIGALNRGLQKFAGIDYVGPEGQAFRQKRVTDFFIKGGKKKAKQDQLECQEESFFAE</sequence>
<proteinExistence type="predicted"/>
<reference evidence="1 2" key="1">
    <citation type="submission" date="2024-09" db="EMBL/GenBank/DDBJ databases">
        <title>Chromosome-scale assembly of Riccia fluitans.</title>
        <authorList>
            <person name="Paukszto L."/>
            <person name="Sawicki J."/>
            <person name="Karawczyk K."/>
            <person name="Piernik-Szablinska J."/>
            <person name="Szczecinska M."/>
            <person name="Mazdziarz M."/>
        </authorList>
    </citation>
    <scope>NUCLEOTIDE SEQUENCE [LARGE SCALE GENOMIC DNA]</scope>
    <source>
        <strain evidence="1">Rf_01</strain>
        <tissue evidence="1">Aerial parts of the thallus</tissue>
    </source>
</reference>
<evidence type="ECO:0008006" key="3">
    <source>
        <dbReference type="Google" id="ProtNLM"/>
    </source>
</evidence>
<dbReference type="InterPro" id="IPR035679">
    <property type="entry name" value="MDP-1_euk"/>
</dbReference>
<dbReference type="SFLD" id="SFLDS00003">
    <property type="entry name" value="Haloacid_Dehalogenase"/>
    <property type="match status" value="1"/>
</dbReference>
<dbReference type="Pfam" id="PF12689">
    <property type="entry name" value="Acid_PPase"/>
    <property type="match status" value="1"/>
</dbReference>
<dbReference type="SFLD" id="SFLDG01129">
    <property type="entry name" value="C1.5:_HAD__Beta-PGM__Phosphata"/>
    <property type="match status" value="1"/>
</dbReference>
<dbReference type="InterPro" id="IPR010033">
    <property type="entry name" value="HAD_SF_ppase_IIIC"/>
</dbReference>
<dbReference type="SFLD" id="SFLDG01131">
    <property type="entry name" value="C1.5.2:_MDP_Like"/>
    <property type="match status" value="1"/>
</dbReference>
<dbReference type="InterPro" id="IPR023214">
    <property type="entry name" value="HAD_sf"/>
</dbReference>
<evidence type="ECO:0000313" key="2">
    <source>
        <dbReference type="Proteomes" id="UP001605036"/>
    </source>
</evidence>
<dbReference type="PANTHER" id="PTHR17901:SF14">
    <property type="entry name" value="MAGNESIUM-DEPENDENT PHOSPHATASE 1"/>
    <property type="match status" value="1"/>
</dbReference>
<gene>
    <name evidence="1" type="ORF">R1flu_008939</name>
</gene>
<dbReference type="NCBIfam" id="TIGR01681">
    <property type="entry name" value="HAD-SF-IIIC"/>
    <property type="match status" value="1"/>
</dbReference>
<dbReference type="InterPro" id="IPR010036">
    <property type="entry name" value="MDP_1_eu_arc"/>
</dbReference>
<dbReference type="InterPro" id="IPR036412">
    <property type="entry name" value="HAD-like_sf"/>
</dbReference>
<dbReference type="FunFam" id="3.40.50.1000:FF:000120">
    <property type="entry name" value="Magnesium-dependent phosphatase 1"/>
    <property type="match status" value="1"/>
</dbReference>
<dbReference type="EMBL" id="JBHFFA010000002">
    <property type="protein sequence ID" value="KAL2641352.1"/>
    <property type="molecule type" value="Genomic_DNA"/>
</dbReference>
<evidence type="ECO:0000313" key="1">
    <source>
        <dbReference type="EMBL" id="KAL2641352.1"/>
    </source>
</evidence>
<name>A0ABD1Z0N1_9MARC</name>
<organism evidence="1 2">
    <name type="scientific">Riccia fluitans</name>
    <dbReference type="NCBI Taxonomy" id="41844"/>
    <lineage>
        <taxon>Eukaryota</taxon>
        <taxon>Viridiplantae</taxon>
        <taxon>Streptophyta</taxon>
        <taxon>Embryophyta</taxon>
        <taxon>Marchantiophyta</taxon>
        <taxon>Marchantiopsida</taxon>
        <taxon>Marchantiidae</taxon>
        <taxon>Marchantiales</taxon>
        <taxon>Ricciaceae</taxon>
        <taxon>Riccia</taxon>
    </lineage>
</organism>
<keyword evidence="2" id="KW-1185">Reference proteome</keyword>
<dbReference type="PANTHER" id="PTHR17901">
    <property type="entry name" value="MAGNESIUM-DEPENDENT PHOSPHATASE 1 MDP1"/>
    <property type="match status" value="1"/>
</dbReference>
<dbReference type="AlphaFoldDB" id="A0ABD1Z0N1"/>
<dbReference type="CDD" id="cd07501">
    <property type="entry name" value="HAD_MDP-1_like"/>
    <property type="match status" value="1"/>
</dbReference>
<dbReference type="SUPFAM" id="SSF56784">
    <property type="entry name" value="HAD-like"/>
    <property type="match status" value="1"/>
</dbReference>
<dbReference type="Gene3D" id="3.40.50.1000">
    <property type="entry name" value="HAD superfamily/HAD-like"/>
    <property type="match status" value="1"/>
</dbReference>